<comment type="subcellular location">
    <subcellularLocation>
        <location evidence="10">Cytoplasm</location>
    </subcellularLocation>
</comment>
<dbReference type="EMBL" id="JACJVP010000014">
    <property type="protein sequence ID" value="MBB6671027.1"/>
    <property type="molecule type" value="Genomic_DNA"/>
</dbReference>
<evidence type="ECO:0000259" key="13">
    <source>
        <dbReference type="PROSITE" id="PS51721"/>
    </source>
</evidence>
<evidence type="ECO:0000256" key="3">
    <source>
        <dbReference type="ARBA" id="ARBA00022723"/>
    </source>
</evidence>
<feature type="domain" description="CP-type G" evidence="13">
    <location>
        <begin position="110"/>
        <end position="269"/>
    </location>
</feature>
<feature type="binding site" evidence="10">
    <location>
        <begin position="159"/>
        <end position="162"/>
    </location>
    <ligand>
        <name>GTP</name>
        <dbReference type="ChEBI" id="CHEBI:37565"/>
    </ligand>
</feature>
<evidence type="ECO:0000256" key="7">
    <source>
        <dbReference type="ARBA" id="ARBA00022833"/>
    </source>
</evidence>
<feature type="binding site" evidence="10">
    <location>
        <position position="297"/>
    </location>
    <ligand>
        <name>Zn(2+)</name>
        <dbReference type="ChEBI" id="CHEBI:29105"/>
    </ligand>
</feature>
<reference evidence="14 15" key="1">
    <citation type="submission" date="2020-08" db="EMBL/GenBank/DDBJ databases">
        <title>Cohnella phylogeny.</title>
        <authorList>
            <person name="Dunlap C."/>
        </authorList>
    </citation>
    <scope>NUCLEOTIDE SEQUENCE [LARGE SCALE GENOMIC DNA]</scope>
    <source>
        <strain evidence="14 15">DSM 28246</strain>
    </source>
</reference>
<feature type="domain" description="EngC GTPase" evidence="12">
    <location>
        <begin position="120"/>
        <end position="267"/>
    </location>
</feature>
<dbReference type="GO" id="GO:0046872">
    <property type="term" value="F:metal ion binding"/>
    <property type="evidence" value="ECO:0007669"/>
    <property type="project" value="UniProtKB-KW"/>
</dbReference>
<evidence type="ECO:0000259" key="12">
    <source>
        <dbReference type="PROSITE" id="PS50936"/>
    </source>
</evidence>
<evidence type="ECO:0000256" key="8">
    <source>
        <dbReference type="ARBA" id="ARBA00022884"/>
    </source>
</evidence>
<dbReference type="RefSeq" id="WP_185142513.1">
    <property type="nucleotide sequence ID" value="NZ_JACJVP010000014.1"/>
</dbReference>
<evidence type="ECO:0000256" key="1">
    <source>
        <dbReference type="ARBA" id="ARBA00022490"/>
    </source>
</evidence>
<dbReference type="PROSITE" id="PS51721">
    <property type="entry name" value="G_CP"/>
    <property type="match status" value="1"/>
</dbReference>
<dbReference type="Proteomes" id="UP000547209">
    <property type="component" value="Unassembled WGS sequence"/>
</dbReference>
<dbReference type="NCBIfam" id="TIGR00157">
    <property type="entry name" value="ribosome small subunit-dependent GTPase A"/>
    <property type="match status" value="1"/>
</dbReference>
<feature type="binding site" evidence="10">
    <location>
        <position position="292"/>
    </location>
    <ligand>
        <name>Zn(2+)</name>
        <dbReference type="ChEBI" id="CHEBI:29105"/>
    </ligand>
</feature>
<comment type="subunit">
    <text evidence="10">Monomer. Associates with 30S ribosomal subunit, binds 16S rRNA.</text>
</comment>
<feature type="binding site" evidence="10">
    <location>
        <begin position="211"/>
        <end position="219"/>
    </location>
    <ligand>
        <name>GTP</name>
        <dbReference type="ChEBI" id="CHEBI:37565"/>
    </ligand>
</feature>
<evidence type="ECO:0000313" key="15">
    <source>
        <dbReference type="Proteomes" id="UP000547209"/>
    </source>
</evidence>
<dbReference type="InterPro" id="IPR010914">
    <property type="entry name" value="RsgA_GTPase_dom"/>
</dbReference>
<keyword evidence="5 10" id="KW-0547">Nucleotide-binding</keyword>
<accession>A0A7X0RP07</accession>
<evidence type="ECO:0000313" key="14">
    <source>
        <dbReference type="EMBL" id="MBB6671027.1"/>
    </source>
</evidence>
<dbReference type="Gene3D" id="3.40.50.300">
    <property type="entry name" value="P-loop containing nucleotide triphosphate hydrolases"/>
    <property type="match status" value="1"/>
</dbReference>
<dbReference type="Pfam" id="PF03193">
    <property type="entry name" value="RsgA_GTPase"/>
    <property type="match status" value="1"/>
</dbReference>
<keyword evidence="6 10" id="KW-0378">Hydrolase</keyword>
<evidence type="ECO:0000256" key="9">
    <source>
        <dbReference type="ARBA" id="ARBA00023134"/>
    </source>
</evidence>
<dbReference type="PROSITE" id="PS50936">
    <property type="entry name" value="ENGC_GTPASE"/>
    <property type="match status" value="1"/>
</dbReference>
<evidence type="ECO:0000256" key="2">
    <source>
        <dbReference type="ARBA" id="ARBA00022517"/>
    </source>
</evidence>
<comment type="caution">
    <text evidence="14">The sequence shown here is derived from an EMBL/GenBank/DDBJ whole genome shotgun (WGS) entry which is preliminary data.</text>
</comment>
<protein>
    <recommendedName>
        <fullName evidence="10">Small ribosomal subunit biogenesis GTPase RsgA</fullName>
        <ecNumber evidence="10">3.6.1.-</ecNumber>
    </recommendedName>
</protein>
<feature type="binding site" evidence="10">
    <location>
        <position position="299"/>
    </location>
    <ligand>
        <name>Zn(2+)</name>
        <dbReference type="ChEBI" id="CHEBI:29105"/>
    </ligand>
</feature>
<evidence type="ECO:0000256" key="11">
    <source>
        <dbReference type="SAM" id="MobiDB-lite"/>
    </source>
</evidence>
<dbReference type="CDD" id="cd01854">
    <property type="entry name" value="YjeQ_EngC"/>
    <property type="match status" value="1"/>
</dbReference>
<dbReference type="GO" id="GO:0003924">
    <property type="term" value="F:GTPase activity"/>
    <property type="evidence" value="ECO:0007669"/>
    <property type="project" value="UniProtKB-UniRule"/>
</dbReference>
<evidence type="ECO:0000256" key="5">
    <source>
        <dbReference type="ARBA" id="ARBA00022741"/>
    </source>
</evidence>
<feature type="binding site" evidence="10">
    <location>
        <position position="305"/>
    </location>
    <ligand>
        <name>Zn(2+)</name>
        <dbReference type="ChEBI" id="CHEBI:29105"/>
    </ligand>
</feature>
<dbReference type="Gene3D" id="1.10.40.50">
    <property type="entry name" value="Probable gtpase engc, domain 3"/>
    <property type="match status" value="1"/>
</dbReference>
<dbReference type="GO" id="GO:0005525">
    <property type="term" value="F:GTP binding"/>
    <property type="evidence" value="ECO:0007669"/>
    <property type="project" value="UniProtKB-UniRule"/>
</dbReference>
<organism evidence="14 15">
    <name type="scientific">Cohnella nanjingensis</name>
    <dbReference type="NCBI Taxonomy" id="1387779"/>
    <lineage>
        <taxon>Bacteria</taxon>
        <taxon>Bacillati</taxon>
        <taxon>Bacillota</taxon>
        <taxon>Bacilli</taxon>
        <taxon>Bacillales</taxon>
        <taxon>Paenibacillaceae</taxon>
        <taxon>Cohnella</taxon>
    </lineage>
</organism>
<dbReference type="PANTHER" id="PTHR32120:SF10">
    <property type="entry name" value="SMALL RIBOSOMAL SUBUNIT BIOGENESIS GTPASE RSGA"/>
    <property type="match status" value="1"/>
</dbReference>
<keyword evidence="7 10" id="KW-0862">Zinc</keyword>
<dbReference type="GO" id="GO:0019843">
    <property type="term" value="F:rRNA binding"/>
    <property type="evidence" value="ECO:0007669"/>
    <property type="project" value="UniProtKB-KW"/>
</dbReference>
<keyword evidence="8 10" id="KW-0694">RNA-binding</keyword>
<proteinExistence type="inferred from homology"/>
<dbReference type="SUPFAM" id="SSF52540">
    <property type="entry name" value="P-loop containing nucleoside triphosphate hydrolases"/>
    <property type="match status" value="1"/>
</dbReference>
<dbReference type="HAMAP" id="MF_01820">
    <property type="entry name" value="GTPase_RsgA"/>
    <property type="match status" value="1"/>
</dbReference>
<keyword evidence="2 10" id="KW-0690">Ribosome biogenesis</keyword>
<keyword evidence="9 10" id="KW-0342">GTP-binding</keyword>
<keyword evidence="15" id="KW-1185">Reference proteome</keyword>
<dbReference type="EC" id="3.6.1.-" evidence="10"/>
<dbReference type="InterPro" id="IPR030378">
    <property type="entry name" value="G_CP_dom"/>
</dbReference>
<dbReference type="InterPro" id="IPR004881">
    <property type="entry name" value="Ribosome_biogen_GTPase_RsgA"/>
</dbReference>
<dbReference type="PANTHER" id="PTHR32120">
    <property type="entry name" value="SMALL RIBOSOMAL SUBUNIT BIOGENESIS GTPASE RSGA"/>
    <property type="match status" value="1"/>
</dbReference>
<dbReference type="GO" id="GO:0005737">
    <property type="term" value="C:cytoplasm"/>
    <property type="evidence" value="ECO:0007669"/>
    <property type="project" value="UniProtKB-SubCell"/>
</dbReference>
<dbReference type="InterPro" id="IPR027417">
    <property type="entry name" value="P-loop_NTPase"/>
</dbReference>
<evidence type="ECO:0000256" key="4">
    <source>
        <dbReference type="ARBA" id="ARBA00022730"/>
    </source>
</evidence>
<keyword evidence="3 10" id="KW-0479">Metal-binding</keyword>
<keyword evidence="1 10" id="KW-0963">Cytoplasm</keyword>
<dbReference type="AlphaFoldDB" id="A0A7X0RP07"/>
<evidence type="ECO:0000256" key="6">
    <source>
        <dbReference type="ARBA" id="ARBA00022801"/>
    </source>
</evidence>
<evidence type="ECO:0000256" key="10">
    <source>
        <dbReference type="HAMAP-Rule" id="MF_01820"/>
    </source>
</evidence>
<comment type="function">
    <text evidence="10">One of several proteins that assist in the late maturation steps of the functional core of the 30S ribosomal subunit. Helps release RbfA from mature subunits. May play a role in the assembly of ribosomal proteins into the subunit. Circularly permuted GTPase that catalyzes slow GTP hydrolysis, GTPase activity is stimulated by the 30S ribosomal subunit.</text>
</comment>
<keyword evidence="4 10" id="KW-0699">rRNA-binding</keyword>
<feature type="region of interest" description="Disordered" evidence="11">
    <location>
        <begin position="334"/>
        <end position="375"/>
    </location>
</feature>
<comment type="cofactor">
    <cofactor evidence="10">
        <name>Zn(2+)</name>
        <dbReference type="ChEBI" id="CHEBI:29105"/>
    </cofactor>
    <text evidence="10">Binds 1 zinc ion per subunit.</text>
</comment>
<sequence length="375" mass="41200">MNPKEMNERLTAWGWNEAWEGRFDASVKPGARKLVPARVTAQFSHLYQIVAETGERYAEVTGKFEFEAESRGAFPAVGDWVAAELLDGEPRAVIHAVLPRMSAMSRKVAGNTIDEQIIGANLDTVFIVNSLNEDWNVRRLERYLIIAREAGIRPVVLLTKADLCADPEAYVAEAEQAAPGVPVIAVSAVTDQGKDALAPYLQTGMTVAATGSSGVGKSTLLNWLAGDDLQEVQGIREDDARGRHTTTHRELFVLPGGAIWLDTPGMRELQLWDSQGGWQETFADIETLAASCRFADCRHESEHGCAVRAALNDGTLDASRYVNYRKTERELARLARKEQSASKRQLKQAASRGGRGAGKKTPMNKRDFIAAYDEE</sequence>
<name>A0A7X0RP07_9BACL</name>
<gene>
    <name evidence="10 14" type="primary">rsgA</name>
    <name evidence="14" type="ORF">H7C19_10035</name>
</gene>
<dbReference type="GO" id="GO:0042274">
    <property type="term" value="P:ribosomal small subunit biogenesis"/>
    <property type="evidence" value="ECO:0007669"/>
    <property type="project" value="UniProtKB-UniRule"/>
</dbReference>
<comment type="similarity">
    <text evidence="10">Belongs to the TRAFAC class YlqF/YawG GTPase family. RsgA subfamily.</text>
</comment>